<comment type="similarity">
    <text evidence="1">Belongs to the FHY3/FAR1 family.</text>
</comment>
<reference evidence="4" key="1">
    <citation type="submission" date="2020-06" db="EMBL/GenBank/DDBJ databases">
        <authorList>
            <person name="Li T."/>
            <person name="Hu X."/>
            <person name="Zhang T."/>
            <person name="Song X."/>
            <person name="Zhang H."/>
            <person name="Dai N."/>
            <person name="Sheng W."/>
            <person name="Hou X."/>
            <person name="Wei L."/>
        </authorList>
    </citation>
    <scope>NUCLEOTIDE SEQUENCE</scope>
    <source>
        <strain evidence="4">K16</strain>
        <tissue evidence="4">Leaf</tissue>
    </source>
</reference>
<dbReference type="Pfam" id="PF03101">
    <property type="entry name" value="FAR1"/>
    <property type="match status" value="1"/>
</dbReference>
<gene>
    <name evidence="4" type="ORF">Sango_0158000</name>
</gene>
<keyword evidence="1" id="KW-0479">Metal-binding</keyword>
<proteinExistence type="inferred from homology"/>
<dbReference type="PANTHER" id="PTHR31669:SF160">
    <property type="entry name" value="PROTEIN FAR1-RELATED SEQUENCE"/>
    <property type="match status" value="1"/>
</dbReference>
<accession>A0AAE1XF46</accession>
<dbReference type="InterPro" id="IPR031052">
    <property type="entry name" value="FHY3/FAR1"/>
</dbReference>
<evidence type="ECO:0000313" key="5">
    <source>
        <dbReference type="Proteomes" id="UP001289374"/>
    </source>
</evidence>
<dbReference type="InterPro" id="IPR004330">
    <property type="entry name" value="FAR1_DNA_bnd_dom"/>
</dbReference>
<reference evidence="4" key="2">
    <citation type="journal article" date="2024" name="Plant">
        <title>Genomic evolution and insights into agronomic trait innovations of Sesamum species.</title>
        <authorList>
            <person name="Miao H."/>
            <person name="Wang L."/>
            <person name="Qu L."/>
            <person name="Liu H."/>
            <person name="Sun Y."/>
            <person name="Le M."/>
            <person name="Wang Q."/>
            <person name="Wei S."/>
            <person name="Zheng Y."/>
            <person name="Lin W."/>
            <person name="Duan Y."/>
            <person name="Cao H."/>
            <person name="Xiong S."/>
            <person name="Wang X."/>
            <person name="Wei L."/>
            <person name="Li C."/>
            <person name="Ma Q."/>
            <person name="Ju M."/>
            <person name="Zhao R."/>
            <person name="Li G."/>
            <person name="Mu C."/>
            <person name="Tian Q."/>
            <person name="Mei H."/>
            <person name="Zhang T."/>
            <person name="Gao T."/>
            <person name="Zhang H."/>
        </authorList>
    </citation>
    <scope>NUCLEOTIDE SEQUENCE</scope>
    <source>
        <strain evidence="4">K16</strain>
    </source>
</reference>
<dbReference type="AlphaFoldDB" id="A0AAE1XF46"/>
<protein>
    <recommendedName>
        <fullName evidence="1">Protein FAR1-RELATED SEQUENCE</fullName>
    </recommendedName>
</protein>
<sequence length="301" mass="34406">MDAEVIEVDMERRQRNRGSYTHCSDDGEENITESSSVGGMGNEVDDRSEKPYVGMEFESEEAAKNLYDAYARRIGFSTHVGQYIRTKPDGPIVSWEFACSREVFKRKNVESCNAMLRIDRKDPDIWVVTKFVEDHNHSTVSPSKVHYLRPRRHFAGTTKSVPETADNQNDIMVSVDGNHVFYDPNPFVGNTSPIETNRTGRNASPAEKIPIVRNLSSFETNRATTHTIPMMPLQFIQPSSRRRTLGRDAQNLLTYFRKMQAENPGFYYAIQLDDENRLSNVFWADARSRTAYSHFGDAVVF</sequence>
<dbReference type="EMBL" id="JACGWL010000001">
    <property type="protein sequence ID" value="KAK4410850.1"/>
    <property type="molecule type" value="Genomic_DNA"/>
</dbReference>
<feature type="domain" description="FAR1" evidence="3">
    <location>
        <begin position="66"/>
        <end position="139"/>
    </location>
</feature>
<evidence type="ECO:0000256" key="2">
    <source>
        <dbReference type="SAM" id="MobiDB-lite"/>
    </source>
</evidence>
<dbReference type="GO" id="GO:0005634">
    <property type="term" value="C:nucleus"/>
    <property type="evidence" value="ECO:0007669"/>
    <property type="project" value="UniProtKB-SubCell"/>
</dbReference>
<comment type="function">
    <text evidence="1">Putative transcription activator involved in regulating light control of development.</text>
</comment>
<comment type="caution">
    <text evidence="4">The sequence shown here is derived from an EMBL/GenBank/DDBJ whole genome shotgun (WGS) entry which is preliminary data.</text>
</comment>
<evidence type="ECO:0000313" key="4">
    <source>
        <dbReference type="EMBL" id="KAK4410850.1"/>
    </source>
</evidence>
<dbReference type="PANTHER" id="PTHR31669">
    <property type="entry name" value="PROTEIN FAR1-RELATED SEQUENCE 10-RELATED"/>
    <property type="match status" value="1"/>
</dbReference>
<dbReference type="Proteomes" id="UP001289374">
    <property type="component" value="Unassembled WGS sequence"/>
</dbReference>
<comment type="subcellular location">
    <subcellularLocation>
        <location evidence="1">Nucleus</location>
    </subcellularLocation>
</comment>
<feature type="region of interest" description="Disordered" evidence="2">
    <location>
        <begin position="12"/>
        <end position="45"/>
    </location>
</feature>
<dbReference type="GO" id="GO:0008270">
    <property type="term" value="F:zinc ion binding"/>
    <property type="evidence" value="ECO:0007669"/>
    <property type="project" value="UniProtKB-UniRule"/>
</dbReference>
<name>A0AAE1XF46_9LAMI</name>
<keyword evidence="1" id="KW-0863">Zinc-finger</keyword>
<dbReference type="GO" id="GO:0006355">
    <property type="term" value="P:regulation of DNA-templated transcription"/>
    <property type="evidence" value="ECO:0007669"/>
    <property type="project" value="UniProtKB-UniRule"/>
</dbReference>
<evidence type="ECO:0000259" key="3">
    <source>
        <dbReference type="Pfam" id="PF03101"/>
    </source>
</evidence>
<keyword evidence="1" id="KW-0539">Nucleus</keyword>
<evidence type="ECO:0000256" key="1">
    <source>
        <dbReference type="RuleBase" id="RU367018"/>
    </source>
</evidence>
<keyword evidence="5" id="KW-1185">Reference proteome</keyword>
<organism evidence="4 5">
    <name type="scientific">Sesamum angolense</name>
    <dbReference type="NCBI Taxonomy" id="2727404"/>
    <lineage>
        <taxon>Eukaryota</taxon>
        <taxon>Viridiplantae</taxon>
        <taxon>Streptophyta</taxon>
        <taxon>Embryophyta</taxon>
        <taxon>Tracheophyta</taxon>
        <taxon>Spermatophyta</taxon>
        <taxon>Magnoliopsida</taxon>
        <taxon>eudicotyledons</taxon>
        <taxon>Gunneridae</taxon>
        <taxon>Pentapetalae</taxon>
        <taxon>asterids</taxon>
        <taxon>lamiids</taxon>
        <taxon>Lamiales</taxon>
        <taxon>Pedaliaceae</taxon>
        <taxon>Sesamum</taxon>
    </lineage>
</organism>
<keyword evidence="1" id="KW-0862">Zinc</keyword>